<dbReference type="Proteomes" id="UP001168096">
    <property type="component" value="Unassembled WGS sequence"/>
</dbReference>
<evidence type="ECO:0000313" key="2">
    <source>
        <dbReference type="Proteomes" id="UP001168096"/>
    </source>
</evidence>
<sequence>MMLKVMRKNERTAPLVCCNVCGSWIDDASLGAAVFAHLGFEDGDTQQVQLVHKGACHDTAEAQLRTKGAGVSWQELKRYLVDALHNSGVTIDTLREMQEDEEKFGRL</sequence>
<reference evidence="1" key="1">
    <citation type="submission" date="2024-11" db="EMBL/GenBank/DDBJ databases">
        <title>Description of Massilia orientalis sp. nov., isolated from rhizosphere soil of Ageratina adenophora.</title>
        <authorList>
            <person name="Wang Y."/>
        </authorList>
    </citation>
    <scope>NUCLEOTIDE SEQUENCE</scope>
    <source>
        <strain evidence="1">YIM B02787</strain>
    </source>
</reference>
<protein>
    <submittedName>
        <fullName evidence="1">Uncharacterized protein</fullName>
    </submittedName>
</protein>
<organism evidence="1 2">
    <name type="scientific">Massilia orientalis</name>
    <dbReference type="NCBI Taxonomy" id="3050128"/>
    <lineage>
        <taxon>Bacteria</taxon>
        <taxon>Pseudomonadati</taxon>
        <taxon>Pseudomonadota</taxon>
        <taxon>Betaproteobacteria</taxon>
        <taxon>Burkholderiales</taxon>
        <taxon>Oxalobacteraceae</taxon>
        <taxon>Telluria group</taxon>
        <taxon>Massilia</taxon>
    </lineage>
</organism>
<evidence type="ECO:0000313" key="1">
    <source>
        <dbReference type="EMBL" id="MFJ1470060.1"/>
    </source>
</evidence>
<comment type="caution">
    <text evidence="1">The sequence shown here is derived from an EMBL/GenBank/DDBJ whole genome shotgun (WGS) entry which is preliminary data.</text>
</comment>
<gene>
    <name evidence="1" type="ORF">QPK29_020295</name>
</gene>
<proteinExistence type="predicted"/>
<accession>A0ACC7MF18</accession>
<keyword evidence="2" id="KW-1185">Reference proteome</keyword>
<name>A0ACC7MF18_9BURK</name>
<dbReference type="EMBL" id="JASNRB020000013">
    <property type="protein sequence ID" value="MFJ1470060.1"/>
    <property type="molecule type" value="Genomic_DNA"/>
</dbReference>